<keyword evidence="4" id="KW-1185">Reference proteome</keyword>
<dbReference type="EMBL" id="PVTF01000009">
    <property type="protein sequence ID" value="PRY37931.1"/>
    <property type="molecule type" value="Genomic_DNA"/>
</dbReference>
<keyword evidence="1 3" id="KW-0238">DNA-binding</keyword>
<reference evidence="3 4" key="1">
    <citation type="submission" date="2018-03" db="EMBL/GenBank/DDBJ databases">
        <title>Genomic Encyclopedia of Archaeal and Bacterial Type Strains, Phase II (KMG-II): from individual species to whole genera.</title>
        <authorList>
            <person name="Goeker M."/>
        </authorList>
    </citation>
    <scope>NUCLEOTIDE SEQUENCE [LARGE SCALE GENOMIC DNA]</scope>
    <source>
        <strain evidence="3 4">DSM 44720</strain>
    </source>
</reference>
<dbReference type="InterPro" id="IPR000551">
    <property type="entry name" value="MerR-type_HTH_dom"/>
</dbReference>
<dbReference type="GO" id="GO:0003677">
    <property type="term" value="F:DNA binding"/>
    <property type="evidence" value="ECO:0007669"/>
    <property type="project" value="UniProtKB-KW"/>
</dbReference>
<dbReference type="AlphaFoldDB" id="A0A2T0SWY2"/>
<dbReference type="InterPro" id="IPR047057">
    <property type="entry name" value="MerR_fam"/>
</dbReference>
<evidence type="ECO:0000313" key="4">
    <source>
        <dbReference type="Proteomes" id="UP000239494"/>
    </source>
</evidence>
<dbReference type="SUPFAM" id="SSF46955">
    <property type="entry name" value="Putative DNA-binding domain"/>
    <property type="match status" value="1"/>
</dbReference>
<dbReference type="CDD" id="cd01107">
    <property type="entry name" value="HTH_BmrR"/>
    <property type="match status" value="1"/>
</dbReference>
<evidence type="ECO:0000313" key="3">
    <source>
        <dbReference type="EMBL" id="PRY37931.1"/>
    </source>
</evidence>
<evidence type="ECO:0000256" key="1">
    <source>
        <dbReference type="ARBA" id="ARBA00023125"/>
    </source>
</evidence>
<dbReference type="SUPFAM" id="SSF55136">
    <property type="entry name" value="Probable bacterial effector-binding domain"/>
    <property type="match status" value="1"/>
</dbReference>
<dbReference type="RefSeq" id="WP_106190885.1">
    <property type="nucleotide sequence ID" value="NZ_PVTF01000009.1"/>
</dbReference>
<dbReference type="Gene3D" id="3.20.80.10">
    <property type="entry name" value="Regulatory factor, effector binding domain"/>
    <property type="match status" value="1"/>
</dbReference>
<dbReference type="InterPro" id="IPR010499">
    <property type="entry name" value="AraC_E-bd"/>
</dbReference>
<dbReference type="Pfam" id="PF13411">
    <property type="entry name" value="MerR_1"/>
    <property type="match status" value="1"/>
</dbReference>
<dbReference type="Pfam" id="PF06445">
    <property type="entry name" value="GyrI-like"/>
    <property type="match status" value="1"/>
</dbReference>
<dbReference type="PANTHER" id="PTHR30204:SF97">
    <property type="entry name" value="MERR FAMILY REGULATORY PROTEIN"/>
    <property type="match status" value="1"/>
</dbReference>
<dbReference type="PANTHER" id="PTHR30204">
    <property type="entry name" value="REDOX-CYCLING DRUG-SENSING TRANSCRIPTIONAL ACTIVATOR SOXR"/>
    <property type="match status" value="1"/>
</dbReference>
<dbReference type="OrthoDB" id="7849865at2"/>
<dbReference type="SMART" id="SM00871">
    <property type="entry name" value="AraC_E_bind"/>
    <property type="match status" value="1"/>
</dbReference>
<dbReference type="PROSITE" id="PS50937">
    <property type="entry name" value="HTH_MERR_2"/>
    <property type="match status" value="1"/>
</dbReference>
<organism evidence="3 4">
    <name type="scientific">Umezawaea tangerina</name>
    <dbReference type="NCBI Taxonomy" id="84725"/>
    <lineage>
        <taxon>Bacteria</taxon>
        <taxon>Bacillati</taxon>
        <taxon>Actinomycetota</taxon>
        <taxon>Actinomycetes</taxon>
        <taxon>Pseudonocardiales</taxon>
        <taxon>Pseudonocardiaceae</taxon>
        <taxon>Umezawaea</taxon>
    </lineage>
</organism>
<dbReference type="Gene3D" id="1.10.1660.10">
    <property type="match status" value="1"/>
</dbReference>
<name>A0A2T0SWY2_9PSEU</name>
<evidence type="ECO:0000259" key="2">
    <source>
        <dbReference type="PROSITE" id="PS50937"/>
    </source>
</evidence>
<dbReference type="Proteomes" id="UP000239494">
    <property type="component" value="Unassembled WGS sequence"/>
</dbReference>
<comment type="caution">
    <text evidence="3">The sequence shown here is derived from an EMBL/GenBank/DDBJ whole genome shotgun (WGS) entry which is preliminary data.</text>
</comment>
<dbReference type="GO" id="GO:0003700">
    <property type="term" value="F:DNA-binding transcription factor activity"/>
    <property type="evidence" value="ECO:0007669"/>
    <property type="project" value="InterPro"/>
</dbReference>
<dbReference type="InterPro" id="IPR029442">
    <property type="entry name" value="GyrI-like"/>
</dbReference>
<protein>
    <submittedName>
        <fullName evidence="3">DNA-binding transcriptional MerR regulator</fullName>
    </submittedName>
</protein>
<dbReference type="InterPro" id="IPR011256">
    <property type="entry name" value="Reg_factor_effector_dom_sf"/>
</dbReference>
<proteinExistence type="predicted"/>
<dbReference type="SMART" id="SM00422">
    <property type="entry name" value="HTH_MERR"/>
    <property type="match status" value="1"/>
</dbReference>
<feature type="domain" description="HTH merR-type" evidence="2">
    <location>
        <begin position="6"/>
        <end position="76"/>
    </location>
</feature>
<dbReference type="InterPro" id="IPR009061">
    <property type="entry name" value="DNA-bd_dom_put_sf"/>
</dbReference>
<sequence>MAVAVLLSIGEFSTMTRLSRKALRHYHDLGLLEPARIDPVSGYRYYDTGQVGAAQLIRRFRELDMPVPEVKAVLEAPDESARDEVVAAHLRRLESQLDRTRDAISALRGLLTSGPPAIRVEFREVPAVRAAAISEVVGIAGVDQWYRDAVAELEAVAGAGPLHGMYATELFSDGVGAATLFVPVDADVAVSGRVRVVEVPAARMAVTVHEGTHDRADRTYGALGTYVAERGIGADGPVREVYLGDRMEIGWPVTSAF</sequence>
<accession>A0A2T0SWY2</accession>
<gene>
    <name evidence="3" type="ORF">CLV43_109151</name>
</gene>